<protein>
    <submittedName>
        <fullName evidence="3">Tyrosine-type recombinase/integrase</fullName>
    </submittedName>
</protein>
<dbReference type="InterPro" id="IPR002104">
    <property type="entry name" value="Integrase_catalytic"/>
</dbReference>
<evidence type="ECO:0000313" key="4">
    <source>
        <dbReference type="Proteomes" id="UP001526143"/>
    </source>
</evidence>
<proteinExistence type="predicted"/>
<reference evidence="3 4" key="1">
    <citation type="submission" date="2022-10" db="EMBL/GenBank/DDBJ databases">
        <title>Identification of biosynthetic pathway for the production of the potent trypsin inhibitor radiosumin.</title>
        <authorList>
            <person name="Fewer D.P."/>
            <person name="Delbaje E."/>
            <person name="Ouyang X."/>
            <person name="Agostino P.D."/>
            <person name="Wahlsten M."/>
            <person name="Jokela J."/>
            <person name="Permi P."/>
            <person name="Haapaniemi E."/>
            <person name="Koistinen H."/>
        </authorList>
    </citation>
    <scope>NUCLEOTIDE SEQUENCE [LARGE SCALE GENOMIC DNA]</scope>
    <source>
        <strain evidence="3 4">NIES-515</strain>
    </source>
</reference>
<dbReference type="PANTHER" id="PTHR30349:SF64">
    <property type="entry name" value="PROPHAGE INTEGRASE INTD-RELATED"/>
    <property type="match status" value="1"/>
</dbReference>
<dbReference type="RefSeq" id="WP_263744535.1">
    <property type="nucleotide sequence ID" value="NZ_JAOWRF010000086.1"/>
</dbReference>
<gene>
    <name evidence="3" type="ORF">OGM63_05715</name>
</gene>
<dbReference type="PANTHER" id="PTHR30349">
    <property type="entry name" value="PHAGE INTEGRASE-RELATED"/>
    <property type="match status" value="1"/>
</dbReference>
<feature type="domain" description="Tyr recombinase" evidence="2">
    <location>
        <begin position="8"/>
        <end position="190"/>
    </location>
</feature>
<keyword evidence="1" id="KW-0233">DNA recombination</keyword>
<dbReference type="InterPro" id="IPR011010">
    <property type="entry name" value="DNA_brk_join_enz"/>
</dbReference>
<sequence length="192" mass="21876">MSKNNRSGQAAVLTDSDHHRIRKNFNSLHHRLMWDIAQFTGERWGAIIKLKISDVYNNRGEVREEITFRAVTRKASPDGIRQTRQVPLHPTLYEILASYKPPQGIWLFPGMDGKHISMQAADAALRRAVARAKLEGKGISSHSTRRTFITELHKKGVDIYMIQQITGHKDLKALGGYIEKDKKRVREAIALL</sequence>
<comment type="caution">
    <text evidence="3">The sequence shown here is derived from an EMBL/GenBank/DDBJ whole genome shotgun (WGS) entry which is preliminary data.</text>
</comment>
<organism evidence="3 4">
    <name type="scientific">Plectonema radiosum NIES-515</name>
    <dbReference type="NCBI Taxonomy" id="2986073"/>
    <lineage>
        <taxon>Bacteria</taxon>
        <taxon>Bacillati</taxon>
        <taxon>Cyanobacteriota</taxon>
        <taxon>Cyanophyceae</taxon>
        <taxon>Oscillatoriophycideae</taxon>
        <taxon>Oscillatoriales</taxon>
        <taxon>Microcoleaceae</taxon>
        <taxon>Plectonema</taxon>
    </lineage>
</organism>
<dbReference type="PROSITE" id="PS51898">
    <property type="entry name" value="TYR_RECOMBINASE"/>
    <property type="match status" value="1"/>
</dbReference>
<dbReference type="Proteomes" id="UP001526143">
    <property type="component" value="Unassembled WGS sequence"/>
</dbReference>
<evidence type="ECO:0000313" key="3">
    <source>
        <dbReference type="EMBL" id="MCV3213028.1"/>
    </source>
</evidence>
<name>A0ABT3AV68_9CYAN</name>
<dbReference type="InterPro" id="IPR050090">
    <property type="entry name" value="Tyrosine_recombinase_XerCD"/>
</dbReference>
<dbReference type="EMBL" id="JAOWRF010000086">
    <property type="protein sequence ID" value="MCV3213028.1"/>
    <property type="molecule type" value="Genomic_DNA"/>
</dbReference>
<evidence type="ECO:0000256" key="1">
    <source>
        <dbReference type="ARBA" id="ARBA00023172"/>
    </source>
</evidence>
<evidence type="ECO:0000259" key="2">
    <source>
        <dbReference type="PROSITE" id="PS51898"/>
    </source>
</evidence>
<dbReference type="InterPro" id="IPR013762">
    <property type="entry name" value="Integrase-like_cat_sf"/>
</dbReference>
<accession>A0ABT3AV68</accession>
<keyword evidence="4" id="KW-1185">Reference proteome</keyword>
<dbReference type="Pfam" id="PF00589">
    <property type="entry name" value="Phage_integrase"/>
    <property type="match status" value="1"/>
</dbReference>
<dbReference type="Gene3D" id="1.10.443.10">
    <property type="entry name" value="Intergrase catalytic core"/>
    <property type="match status" value="1"/>
</dbReference>
<dbReference type="SUPFAM" id="SSF56349">
    <property type="entry name" value="DNA breaking-rejoining enzymes"/>
    <property type="match status" value="1"/>
</dbReference>